<evidence type="ECO:0000256" key="8">
    <source>
        <dbReference type="RuleBase" id="RU366017"/>
    </source>
</evidence>
<sequence length="430" mass="50030">MRKYQQLLLVVISCISIVVLLTYKSENSRLKDVLTAVHFFSRKDVEELRLITNFTASNEVNIDFNRPLPVWQRIADSFYAYASFYQRNELMSSGGEILTLVTGKVGAVVNFRCKALYKDGRQIQGKFRFQHLNQENNKSDDEFKNYIFYCRLKSYSEIPYSIVYTDLSVAETNMEHKLRLRYITKNQENNAPQTQMTICLDLINFNMSSSFAYNYAYMLEFFLHHFVIGVNQFIVYNGDELSEDLLRRLRKEKDIHVQSLPFNFPFANNGTSTSSLREIITTDCLLRSIQRTKYALLLEPNEFFIPNTKLSNDNSVVYSLNSHNTIETAFELKTYAVCTDHKIILLTNNSFHDPEFVNSHKINIFRPVVPVSSTISNTVNLSPSLGFAHKYIDCLHVGKDGLHPWQNTMREDFMNNLNMYRREVDKLIAN</sequence>
<evidence type="ECO:0000256" key="7">
    <source>
        <dbReference type="ARBA" id="ARBA00023136"/>
    </source>
</evidence>
<evidence type="ECO:0000313" key="10">
    <source>
        <dbReference type="Proteomes" id="UP000606786"/>
    </source>
</evidence>
<comment type="caution">
    <text evidence="9">The sequence shown here is derived from an EMBL/GenBank/DDBJ whole genome shotgun (WGS) entry which is preliminary data.</text>
</comment>
<comment type="subcellular location">
    <subcellularLocation>
        <location evidence="1">Membrane</location>
        <topology evidence="1">Single-pass membrane protein</topology>
    </subcellularLocation>
</comment>
<evidence type="ECO:0000256" key="6">
    <source>
        <dbReference type="ARBA" id="ARBA00022989"/>
    </source>
</evidence>
<evidence type="ECO:0000256" key="4">
    <source>
        <dbReference type="ARBA" id="ARBA00022679"/>
    </source>
</evidence>
<dbReference type="KEGG" id="ccat:101457064"/>
<dbReference type="OrthoDB" id="6433308at2759"/>
<organism evidence="9 10">
    <name type="scientific">Ceratitis capitata</name>
    <name type="common">Mediterranean fruit fly</name>
    <name type="synonym">Tephritis capitata</name>
    <dbReference type="NCBI Taxonomy" id="7213"/>
    <lineage>
        <taxon>Eukaryota</taxon>
        <taxon>Metazoa</taxon>
        <taxon>Ecdysozoa</taxon>
        <taxon>Arthropoda</taxon>
        <taxon>Hexapoda</taxon>
        <taxon>Insecta</taxon>
        <taxon>Pterygota</taxon>
        <taxon>Neoptera</taxon>
        <taxon>Endopterygota</taxon>
        <taxon>Diptera</taxon>
        <taxon>Brachycera</taxon>
        <taxon>Muscomorpha</taxon>
        <taxon>Tephritoidea</taxon>
        <taxon>Tephritidae</taxon>
        <taxon>Ceratitis</taxon>
        <taxon>Ceratitis</taxon>
    </lineage>
</organism>
<dbReference type="Pfam" id="PF01697">
    <property type="entry name" value="Glyco_transf_92"/>
    <property type="match status" value="1"/>
</dbReference>
<keyword evidence="4 8" id="KW-0808">Transferase</keyword>
<keyword evidence="10" id="KW-1185">Reference proteome</keyword>
<dbReference type="EC" id="2.4.1.-" evidence="8"/>
<evidence type="ECO:0000256" key="5">
    <source>
        <dbReference type="ARBA" id="ARBA00022692"/>
    </source>
</evidence>
<dbReference type="AlphaFoldDB" id="A0A811VE63"/>
<feature type="transmembrane region" description="Helical" evidence="8">
    <location>
        <begin position="7"/>
        <end position="23"/>
    </location>
</feature>
<keyword evidence="5 8" id="KW-0812">Transmembrane</keyword>
<dbReference type="GO" id="GO:0016020">
    <property type="term" value="C:membrane"/>
    <property type="evidence" value="ECO:0007669"/>
    <property type="project" value="UniProtKB-SubCell"/>
</dbReference>
<keyword evidence="7 8" id="KW-0472">Membrane</keyword>
<gene>
    <name evidence="9" type="ORF">CCAP1982_LOCUS21676</name>
</gene>
<evidence type="ECO:0000256" key="1">
    <source>
        <dbReference type="ARBA" id="ARBA00004167"/>
    </source>
</evidence>
<dbReference type="GO" id="GO:0005737">
    <property type="term" value="C:cytoplasm"/>
    <property type="evidence" value="ECO:0007669"/>
    <property type="project" value="TreeGrafter"/>
</dbReference>
<dbReference type="EMBL" id="CAJHJT010000056">
    <property type="protein sequence ID" value="CAD7013626.1"/>
    <property type="molecule type" value="Genomic_DNA"/>
</dbReference>
<accession>A0A811VE63</accession>
<dbReference type="GO" id="GO:0016757">
    <property type="term" value="F:glycosyltransferase activity"/>
    <property type="evidence" value="ECO:0007669"/>
    <property type="project" value="UniProtKB-UniRule"/>
</dbReference>
<dbReference type="PANTHER" id="PTHR21461">
    <property type="entry name" value="GLYCOSYLTRANSFERASE FAMILY 92 PROTEIN"/>
    <property type="match status" value="1"/>
</dbReference>
<protein>
    <recommendedName>
        <fullName evidence="8">Glycosyltransferase family 92 protein</fullName>
        <ecNumber evidence="8">2.4.1.-</ecNumber>
    </recommendedName>
</protein>
<evidence type="ECO:0000256" key="3">
    <source>
        <dbReference type="ARBA" id="ARBA00022676"/>
    </source>
</evidence>
<dbReference type="PANTHER" id="PTHR21461:SF87">
    <property type="entry name" value="GH12965P"/>
    <property type="match status" value="1"/>
</dbReference>
<proteinExistence type="inferred from homology"/>
<keyword evidence="3 8" id="KW-0328">Glycosyltransferase</keyword>
<comment type="similarity">
    <text evidence="2 8">Belongs to the glycosyltransferase 92 family.</text>
</comment>
<name>A0A811VE63_CERCA</name>
<evidence type="ECO:0000313" key="9">
    <source>
        <dbReference type="EMBL" id="CAD7013626.1"/>
    </source>
</evidence>
<dbReference type="Proteomes" id="UP000606786">
    <property type="component" value="Unassembled WGS sequence"/>
</dbReference>
<dbReference type="InterPro" id="IPR008166">
    <property type="entry name" value="Glyco_transf_92"/>
</dbReference>
<evidence type="ECO:0000256" key="2">
    <source>
        <dbReference type="ARBA" id="ARBA00007647"/>
    </source>
</evidence>
<reference evidence="9" key="1">
    <citation type="submission" date="2020-11" db="EMBL/GenBank/DDBJ databases">
        <authorList>
            <person name="Whitehead M."/>
        </authorList>
    </citation>
    <scope>NUCLEOTIDE SEQUENCE</scope>
    <source>
        <strain evidence="9">EGII</strain>
    </source>
</reference>
<keyword evidence="6 8" id="KW-1133">Transmembrane helix</keyword>